<dbReference type="EMBL" id="WNNK01000003">
    <property type="protein sequence ID" value="MUF03664.1"/>
    <property type="molecule type" value="Genomic_DNA"/>
</dbReference>
<dbReference type="Gene3D" id="2.60.40.10">
    <property type="entry name" value="Immunoglobulins"/>
    <property type="match status" value="1"/>
</dbReference>
<dbReference type="OrthoDB" id="6638596at2"/>
<dbReference type="RefSeq" id="WP_155582051.1">
    <property type="nucleotide sequence ID" value="NZ_JBHSTH010000021.1"/>
</dbReference>
<comment type="caution">
    <text evidence="1">The sequence shown here is derived from an EMBL/GenBank/DDBJ whole genome shotgun (WGS) entry which is preliminary data.</text>
</comment>
<keyword evidence="2" id="KW-1185">Reference proteome</keyword>
<evidence type="ECO:0008006" key="3">
    <source>
        <dbReference type="Google" id="ProtNLM"/>
    </source>
</evidence>
<organism evidence="1 2">
    <name type="scientific">Pseudomonas spelaei</name>
    <dbReference type="NCBI Taxonomy" id="1055469"/>
    <lineage>
        <taxon>Bacteria</taxon>
        <taxon>Pseudomonadati</taxon>
        <taxon>Pseudomonadota</taxon>
        <taxon>Gammaproteobacteria</taxon>
        <taxon>Pseudomonadales</taxon>
        <taxon>Pseudomonadaceae</taxon>
        <taxon>Pseudomonas</taxon>
    </lineage>
</organism>
<sequence>MIDTSRLFLGVLLALFATQGMAEGVLKLSRTELKLEPGKPAHTLYVENTGDTPLYLEVKQELLLNPGQTPEHLVPIQEVERPSLLITPGRLVLAPGQKRRMVIRELKPPTRTLVWRVTFRPKEQLVIDAEGVSAPLVVSVGYGTVIYQLGLDR</sequence>
<dbReference type="InterPro" id="IPR013783">
    <property type="entry name" value="Ig-like_fold"/>
</dbReference>
<name>A0A6I3W6M1_9PSED</name>
<dbReference type="AlphaFoldDB" id="A0A6I3W6M1"/>
<evidence type="ECO:0000313" key="1">
    <source>
        <dbReference type="EMBL" id="MUF03664.1"/>
    </source>
</evidence>
<accession>A0A6I3W6M1</accession>
<gene>
    <name evidence="1" type="ORF">GNF76_04925</name>
</gene>
<protein>
    <recommendedName>
        <fullName evidence="3">Pilus assembly protein</fullName>
    </recommendedName>
</protein>
<reference evidence="1 2" key="1">
    <citation type="submission" date="2019-11" db="EMBL/GenBank/DDBJ databases">
        <title>Pseudomonas karstica sp. nov. and Pseudomonas spelaei sp. nov. from karst caves.</title>
        <authorList>
            <person name="Zeman M."/>
        </authorList>
    </citation>
    <scope>NUCLEOTIDE SEQUENCE [LARGE SCALE GENOMIC DNA]</scope>
    <source>
        <strain evidence="1 2">CCM 7893</strain>
    </source>
</reference>
<proteinExistence type="predicted"/>
<evidence type="ECO:0000313" key="2">
    <source>
        <dbReference type="Proteomes" id="UP000438196"/>
    </source>
</evidence>
<dbReference type="Proteomes" id="UP000438196">
    <property type="component" value="Unassembled WGS sequence"/>
</dbReference>